<dbReference type="AlphaFoldDB" id="A0A673U9D5"/>
<keyword evidence="3" id="KW-1185">Reference proteome</keyword>
<reference evidence="2" key="3">
    <citation type="submission" date="2025-09" db="UniProtKB">
        <authorList>
            <consortium name="Ensembl"/>
        </authorList>
    </citation>
    <scope>IDENTIFICATION</scope>
</reference>
<accession>A0A673U9D5</accession>
<organism evidence="2 3">
    <name type="scientific">Suricata suricatta</name>
    <name type="common">Meerkat</name>
    <dbReference type="NCBI Taxonomy" id="37032"/>
    <lineage>
        <taxon>Eukaryota</taxon>
        <taxon>Metazoa</taxon>
        <taxon>Chordata</taxon>
        <taxon>Craniata</taxon>
        <taxon>Vertebrata</taxon>
        <taxon>Euteleostomi</taxon>
        <taxon>Mammalia</taxon>
        <taxon>Eutheria</taxon>
        <taxon>Laurasiatheria</taxon>
        <taxon>Carnivora</taxon>
        <taxon>Feliformia</taxon>
        <taxon>Herpestidae</taxon>
        <taxon>Suricata</taxon>
    </lineage>
</organism>
<evidence type="ECO:0000256" key="1">
    <source>
        <dbReference type="SAM" id="MobiDB-lite"/>
    </source>
</evidence>
<dbReference type="Ensembl" id="ENSSSUT00005020437.1">
    <property type="protein sequence ID" value="ENSSSUP00005017935.1"/>
    <property type="gene ID" value="ENSSSUG00005011569.1"/>
</dbReference>
<dbReference type="Proteomes" id="UP000472268">
    <property type="component" value="Chromosome 9"/>
</dbReference>
<feature type="region of interest" description="Disordered" evidence="1">
    <location>
        <begin position="1"/>
        <end position="24"/>
    </location>
</feature>
<sequence length="77" mass="8099">EMPNKQSAHTGGSVTGSQKKKTKEFSCWTAVSSRLSTSPVSCLLRGNQVQVAEGALDLKLKAHKAPSQLSNLCASAL</sequence>
<proteinExistence type="predicted"/>
<evidence type="ECO:0000313" key="2">
    <source>
        <dbReference type="Ensembl" id="ENSSSUP00005017935.1"/>
    </source>
</evidence>
<evidence type="ECO:0000313" key="3">
    <source>
        <dbReference type="Proteomes" id="UP000472268"/>
    </source>
</evidence>
<reference evidence="2 3" key="1">
    <citation type="submission" date="2019-05" db="EMBL/GenBank/DDBJ databases">
        <title>A Chromosome-scale Meerkat (S. suricatta) Genome Assembly.</title>
        <authorList>
            <person name="Dudchenko O."/>
            <person name="Lieberman Aiden E."/>
            <person name="Tung J."/>
            <person name="Barreiro L.B."/>
            <person name="Clutton-Brock T.H."/>
        </authorList>
    </citation>
    <scope>NUCLEOTIDE SEQUENCE [LARGE SCALE GENOMIC DNA]</scope>
</reference>
<reference evidence="2" key="2">
    <citation type="submission" date="2025-08" db="UniProtKB">
        <authorList>
            <consortium name="Ensembl"/>
        </authorList>
    </citation>
    <scope>IDENTIFICATION</scope>
</reference>
<name>A0A673U9D5_SURSU</name>
<feature type="compositionally biased region" description="Polar residues" evidence="1">
    <location>
        <begin position="1"/>
        <end position="17"/>
    </location>
</feature>
<protein>
    <submittedName>
        <fullName evidence="2">Uncharacterized protein</fullName>
    </submittedName>
</protein>